<organism evidence="4 5">
    <name type="scientific">Suillus luteus UH-Slu-Lm8-n1</name>
    <dbReference type="NCBI Taxonomy" id="930992"/>
    <lineage>
        <taxon>Eukaryota</taxon>
        <taxon>Fungi</taxon>
        <taxon>Dikarya</taxon>
        <taxon>Basidiomycota</taxon>
        <taxon>Agaricomycotina</taxon>
        <taxon>Agaricomycetes</taxon>
        <taxon>Agaricomycetidae</taxon>
        <taxon>Boletales</taxon>
        <taxon>Suillineae</taxon>
        <taxon>Suillaceae</taxon>
        <taxon>Suillus</taxon>
    </lineage>
</organism>
<evidence type="ECO:0000313" key="4">
    <source>
        <dbReference type="EMBL" id="KIK33865.1"/>
    </source>
</evidence>
<dbReference type="InterPro" id="IPR001680">
    <property type="entry name" value="WD40_rpt"/>
</dbReference>
<dbReference type="AlphaFoldDB" id="A0A0C9Z8N8"/>
<keyword evidence="1 3" id="KW-0853">WD repeat</keyword>
<feature type="repeat" description="WD" evidence="3">
    <location>
        <begin position="1"/>
        <end position="23"/>
    </location>
</feature>
<dbReference type="InterPro" id="IPR015943">
    <property type="entry name" value="WD40/YVTN_repeat-like_dom_sf"/>
</dbReference>
<dbReference type="SMART" id="SM00320">
    <property type="entry name" value="WD40"/>
    <property type="match status" value="3"/>
</dbReference>
<dbReference type="Proteomes" id="UP000054485">
    <property type="component" value="Unassembled WGS sequence"/>
</dbReference>
<dbReference type="InterPro" id="IPR036322">
    <property type="entry name" value="WD40_repeat_dom_sf"/>
</dbReference>
<gene>
    <name evidence="4" type="ORF">CY34DRAFT_98892</name>
</gene>
<evidence type="ECO:0000256" key="1">
    <source>
        <dbReference type="ARBA" id="ARBA00022574"/>
    </source>
</evidence>
<dbReference type="PANTHER" id="PTHR19848:SF8">
    <property type="entry name" value="F-BOX AND WD REPEAT DOMAIN CONTAINING 7"/>
    <property type="match status" value="1"/>
</dbReference>
<dbReference type="STRING" id="930992.A0A0C9Z8N8"/>
<dbReference type="InterPro" id="IPR020472">
    <property type="entry name" value="WD40_PAC1"/>
</dbReference>
<sequence>MITGSYDRTLRLWDLETGVVLKKMEGHRDWGHTVSNRSLAWTPDGTRLLSGGDRNDPTIREWDPLTWQQVGHPWEGHTSGIYAITIDPTGTLVASASEDMDVRLWWLSDRQNIGIFEHSSSLNAVTFSFDGRHVYSGGQDNKVSEWAVPKSFHPKASFYS</sequence>
<dbReference type="Gene3D" id="2.130.10.10">
    <property type="entry name" value="YVTN repeat-like/Quinoprotein amine dehydrogenase"/>
    <property type="match status" value="1"/>
</dbReference>
<evidence type="ECO:0008006" key="6">
    <source>
        <dbReference type="Google" id="ProtNLM"/>
    </source>
</evidence>
<proteinExistence type="predicted"/>
<dbReference type="InterPro" id="IPR019775">
    <property type="entry name" value="WD40_repeat_CS"/>
</dbReference>
<feature type="repeat" description="WD" evidence="3">
    <location>
        <begin position="115"/>
        <end position="146"/>
    </location>
</feature>
<dbReference type="Pfam" id="PF00400">
    <property type="entry name" value="WD40"/>
    <property type="match status" value="4"/>
</dbReference>
<reference evidence="4 5" key="1">
    <citation type="submission" date="2014-04" db="EMBL/GenBank/DDBJ databases">
        <authorList>
            <consortium name="DOE Joint Genome Institute"/>
            <person name="Kuo A."/>
            <person name="Ruytinx J."/>
            <person name="Rineau F."/>
            <person name="Colpaert J."/>
            <person name="Kohler A."/>
            <person name="Nagy L.G."/>
            <person name="Floudas D."/>
            <person name="Copeland A."/>
            <person name="Barry K.W."/>
            <person name="Cichocki N."/>
            <person name="Veneault-Fourrey C."/>
            <person name="LaButti K."/>
            <person name="Lindquist E.A."/>
            <person name="Lipzen A."/>
            <person name="Lundell T."/>
            <person name="Morin E."/>
            <person name="Murat C."/>
            <person name="Sun H."/>
            <person name="Tunlid A."/>
            <person name="Henrissat B."/>
            <person name="Grigoriev I.V."/>
            <person name="Hibbett D.S."/>
            <person name="Martin F."/>
            <person name="Nordberg H.P."/>
            <person name="Cantor M.N."/>
            <person name="Hua S.X."/>
        </authorList>
    </citation>
    <scope>NUCLEOTIDE SEQUENCE [LARGE SCALE GENOMIC DNA]</scope>
    <source>
        <strain evidence="4 5">UH-Slu-Lm8-n1</strain>
    </source>
</reference>
<evidence type="ECO:0000256" key="3">
    <source>
        <dbReference type="PROSITE-ProRule" id="PRU00221"/>
    </source>
</evidence>
<dbReference type="HOGENOM" id="CLU_000288_57_30_1"/>
<dbReference type="EMBL" id="KN835853">
    <property type="protein sequence ID" value="KIK33865.1"/>
    <property type="molecule type" value="Genomic_DNA"/>
</dbReference>
<accession>A0A0C9Z8N8</accession>
<evidence type="ECO:0000256" key="2">
    <source>
        <dbReference type="ARBA" id="ARBA00022737"/>
    </source>
</evidence>
<reference evidence="5" key="2">
    <citation type="submission" date="2015-01" db="EMBL/GenBank/DDBJ databases">
        <title>Evolutionary Origins and Diversification of the Mycorrhizal Mutualists.</title>
        <authorList>
            <consortium name="DOE Joint Genome Institute"/>
            <consortium name="Mycorrhizal Genomics Consortium"/>
            <person name="Kohler A."/>
            <person name="Kuo A."/>
            <person name="Nagy L.G."/>
            <person name="Floudas D."/>
            <person name="Copeland A."/>
            <person name="Barry K.W."/>
            <person name="Cichocki N."/>
            <person name="Veneault-Fourrey C."/>
            <person name="LaButti K."/>
            <person name="Lindquist E.A."/>
            <person name="Lipzen A."/>
            <person name="Lundell T."/>
            <person name="Morin E."/>
            <person name="Murat C."/>
            <person name="Riley R."/>
            <person name="Ohm R."/>
            <person name="Sun H."/>
            <person name="Tunlid A."/>
            <person name="Henrissat B."/>
            <person name="Grigoriev I.V."/>
            <person name="Hibbett D.S."/>
            <person name="Martin F."/>
        </authorList>
    </citation>
    <scope>NUCLEOTIDE SEQUENCE [LARGE SCALE GENOMIC DNA]</scope>
    <source>
        <strain evidence="5">UH-Slu-Lm8-n1</strain>
    </source>
</reference>
<dbReference type="PANTHER" id="PTHR19848">
    <property type="entry name" value="WD40 REPEAT PROTEIN"/>
    <property type="match status" value="1"/>
</dbReference>
<dbReference type="PROSITE" id="PS50082">
    <property type="entry name" value="WD_REPEATS_2"/>
    <property type="match status" value="3"/>
</dbReference>
<protein>
    <recommendedName>
        <fullName evidence="6">WD40 repeat domain-containing protein</fullName>
    </recommendedName>
</protein>
<dbReference type="InParanoid" id="A0A0C9Z8N8"/>
<keyword evidence="5" id="KW-1185">Reference proteome</keyword>
<dbReference type="PRINTS" id="PR00320">
    <property type="entry name" value="GPROTEINBRPT"/>
</dbReference>
<dbReference type="PROSITE" id="PS00678">
    <property type="entry name" value="WD_REPEATS_1"/>
    <property type="match status" value="1"/>
</dbReference>
<feature type="repeat" description="WD" evidence="3">
    <location>
        <begin position="74"/>
        <end position="105"/>
    </location>
</feature>
<dbReference type="OrthoDB" id="2660687at2759"/>
<dbReference type="PROSITE" id="PS50294">
    <property type="entry name" value="WD_REPEATS_REGION"/>
    <property type="match status" value="3"/>
</dbReference>
<evidence type="ECO:0000313" key="5">
    <source>
        <dbReference type="Proteomes" id="UP000054485"/>
    </source>
</evidence>
<name>A0A0C9Z8N8_9AGAM</name>
<keyword evidence="2" id="KW-0677">Repeat</keyword>
<dbReference type="SUPFAM" id="SSF50978">
    <property type="entry name" value="WD40 repeat-like"/>
    <property type="match status" value="1"/>
</dbReference>